<dbReference type="Gene3D" id="3.20.20.80">
    <property type="entry name" value="Glycosidases"/>
    <property type="match status" value="1"/>
</dbReference>
<dbReference type="AlphaFoldDB" id="A0A3A3AE90"/>
<evidence type="ECO:0008006" key="4">
    <source>
        <dbReference type="Google" id="ProtNLM"/>
    </source>
</evidence>
<dbReference type="InterPro" id="IPR017853">
    <property type="entry name" value="GH"/>
</dbReference>
<keyword evidence="1" id="KW-0732">Signal</keyword>
<keyword evidence="3" id="KW-1185">Reference proteome</keyword>
<dbReference type="STRING" id="2070753.A0A3A3AE90"/>
<gene>
    <name evidence="2" type="ORF">PHISCL_00056</name>
</gene>
<organism evidence="2 3">
    <name type="scientific">Aspergillus sclerotialis</name>
    <dbReference type="NCBI Taxonomy" id="2070753"/>
    <lineage>
        <taxon>Eukaryota</taxon>
        <taxon>Fungi</taxon>
        <taxon>Dikarya</taxon>
        <taxon>Ascomycota</taxon>
        <taxon>Pezizomycotina</taxon>
        <taxon>Eurotiomycetes</taxon>
        <taxon>Eurotiomycetidae</taxon>
        <taxon>Eurotiales</taxon>
        <taxon>Aspergillaceae</taxon>
        <taxon>Aspergillus</taxon>
        <taxon>Aspergillus subgen. Polypaecilum</taxon>
    </lineage>
</organism>
<evidence type="ECO:0000256" key="1">
    <source>
        <dbReference type="SAM" id="SignalP"/>
    </source>
</evidence>
<accession>A0A3A3AE90</accession>
<dbReference type="SUPFAM" id="SSF51445">
    <property type="entry name" value="(Trans)glycosidases"/>
    <property type="match status" value="1"/>
</dbReference>
<evidence type="ECO:0000313" key="2">
    <source>
        <dbReference type="EMBL" id="RJE27631.1"/>
    </source>
</evidence>
<dbReference type="Proteomes" id="UP000266188">
    <property type="component" value="Unassembled WGS sequence"/>
</dbReference>
<evidence type="ECO:0000313" key="3">
    <source>
        <dbReference type="Proteomes" id="UP000266188"/>
    </source>
</evidence>
<dbReference type="EMBL" id="MVGC01000001">
    <property type="protein sequence ID" value="RJE27631.1"/>
    <property type="molecule type" value="Genomic_DNA"/>
</dbReference>
<dbReference type="OrthoDB" id="3445803at2759"/>
<protein>
    <recommendedName>
        <fullName evidence="4">Glycoside hydrolase family 39 protein</fullName>
    </recommendedName>
</protein>
<reference evidence="3" key="1">
    <citation type="submission" date="2017-02" db="EMBL/GenBank/DDBJ databases">
        <authorList>
            <person name="Tafer H."/>
            <person name="Lopandic K."/>
        </authorList>
    </citation>
    <scope>NUCLEOTIDE SEQUENCE [LARGE SCALE GENOMIC DNA]</scope>
    <source>
        <strain evidence="3">CBS 366.77</strain>
    </source>
</reference>
<name>A0A3A3AE90_9EURO</name>
<proteinExistence type="predicted"/>
<feature type="signal peptide" evidence="1">
    <location>
        <begin position="1"/>
        <end position="18"/>
    </location>
</feature>
<sequence length="467" mass="52142">MHRSSLLLVACAAVLTRANPVGLRDAQTAVVDFSNKTGTPEHFASGLLYGVPDAKDQIPPSFFKDIGYNYERAGGAQVPSPGRGWIWGLDEYKNRFSSVLSNYRSAREFDANFIFLIHDLWGADGSQNSSASYPGDNGDWSSWDTYLDHVVADMESNQMIDGMIIDIWNEPDLSIFWNRDQNQYLQMWGRTYHRLRNKFGTSIQLSGPAFSAEPSLSNAWWKNWCSFVSSNSSVPDQYAWHMEGGGGDMLSSQAGLLSLLKTYDLPARPININEYGIYDEQVPAGSAWWISQFERINAHGLRGNWLSGYALHDFMASLLSKPGAESDYSNTSTGYFPNGDYQVYKYYNLNMTGTRVGTVPSGDMKLDAYAVVGEDGWARVLVGVRISTGTWNLRLDSLSSLGLPEEGTLSVHTWGFPVAENVHYGEVDGPTDLGWNDHDYSEDSVSFPVYQKDKSTAYAFEFRINND</sequence>
<comment type="caution">
    <text evidence="2">The sequence shown here is derived from an EMBL/GenBank/DDBJ whole genome shotgun (WGS) entry which is preliminary data.</text>
</comment>
<feature type="chain" id="PRO_5017483941" description="Glycoside hydrolase family 39 protein" evidence="1">
    <location>
        <begin position="19"/>
        <end position="467"/>
    </location>
</feature>